<dbReference type="VEuPathDB" id="FungiDB:SPRG_22133"/>
<gene>
    <name evidence="3" type="ORF">SPRG_22133</name>
</gene>
<organism evidence="3 4">
    <name type="scientific">Saprolegnia parasitica (strain CBS 223.65)</name>
    <dbReference type="NCBI Taxonomy" id="695850"/>
    <lineage>
        <taxon>Eukaryota</taxon>
        <taxon>Sar</taxon>
        <taxon>Stramenopiles</taxon>
        <taxon>Oomycota</taxon>
        <taxon>Saprolegniomycetes</taxon>
        <taxon>Saprolegniales</taxon>
        <taxon>Saprolegniaceae</taxon>
        <taxon>Saprolegnia</taxon>
    </lineage>
</organism>
<evidence type="ECO:0000256" key="1">
    <source>
        <dbReference type="SAM" id="MobiDB-lite"/>
    </source>
</evidence>
<protein>
    <recommendedName>
        <fullName evidence="5">Secreted protein</fullName>
    </recommendedName>
</protein>
<dbReference type="OMA" id="SVWTHAQ"/>
<keyword evidence="2" id="KW-0732">Signal</keyword>
<accession>A0A067CUF2</accession>
<feature type="signal peptide" evidence="2">
    <location>
        <begin position="1"/>
        <end position="16"/>
    </location>
</feature>
<dbReference type="Proteomes" id="UP000030745">
    <property type="component" value="Unassembled WGS sequence"/>
</dbReference>
<evidence type="ECO:0008006" key="5">
    <source>
        <dbReference type="Google" id="ProtNLM"/>
    </source>
</evidence>
<sequence length="215" mass="21426">MLRSLLLALFVSTVTAVAPCAGEDVGMALMGPLTSLDAEGCAKDTGNMNLIGGVWTHAQATKILGSDHCAKMWAEMVANLKMIPECTYAAGMTNVKYAAQSFAEFANDIVKSTGALPATTAPAPASSSKVSMPTTSAPTTAPSAIATPANSTATPTTTATTSGNPTTTVPVADATSKPTTAPTTAPATAPTTAPSAATSAILTTTVLAVAVTMFL</sequence>
<dbReference type="OrthoDB" id="10423620at2759"/>
<dbReference type="RefSeq" id="XP_012198887.1">
    <property type="nucleotide sequence ID" value="XM_012343497.1"/>
</dbReference>
<evidence type="ECO:0000256" key="2">
    <source>
        <dbReference type="SAM" id="SignalP"/>
    </source>
</evidence>
<proteinExistence type="predicted"/>
<dbReference type="KEGG" id="spar:SPRG_22133"/>
<name>A0A067CUF2_SAPPC</name>
<dbReference type="GO" id="GO:0005576">
    <property type="term" value="C:extracellular region"/>
    <property type="evidence" value="ECO:0007669"/>
    <property type="project" value="InterPro"/>
</dbReference>
<feature type="region of interest" description="Disordered" evidence="1">
    <location>
        <begin position="118"/>
        <end position="196"/>
    </location>
</feature>
<reference evidence="3 4" key="1">
    <citation type="journal article" date="2013" name="PLoS Genet.">
        <title>Distinctive expansion of potential virulence genes in the genome of the oomycete fish pathogen Saprolegnia parasitica.</title>
        <authorList>
            <person name="Jiang R.H."/>
            <person name="de Bruijn I."/>
            <person name="Haas B.J."/>
            <person name="Belmonte R."/>
            <person name="Lobach L."/>
            <person name="Christie J."/>
            <person name="van den Ackerveken G."/>
            <person name="Bottin A."/>
            <person name="Bulone V."/>
            <person name="Diaz-Moreno S.M."/>
            <person name="Dumas B."/>
            <person name="Fan L."/>
            <person name="Gaulin E."/>
            <person name="Govers F."/>
            <person name="Grenville-Briggs L.J."/>
            <person name="Horner N.R."/>
            <person name="Levin J.Z."/>
            <person name="Mammella M."/>
            <person name="Meijer H.J."/>
            <person name="Morris P."/>
            <person name="Nusbaum C."/>
            <person name="Oome S."/>
            <person name="Phillips A.J."/>
            <person name="van Rooyen D."/>
            <person name="Rzeszutek E."/>
            <person name="Saraiva M."/>
            <person name="Secombes C.J."/>
            <person name="Seidl M.F."/>
            <person name="Snel B."/>
            <person name="Stassen J.H."/>
            <person name="Sykes S."/>
            <person name="Tripathy S."/>
            <person name="van den Berg H."/>
            <person name="Vega-Arreguin J.C."/>
            <person name="Wawra S."/>
            <person name="Young S.K."/>
            <person name="Zeng Q."/>
            <person name="Dieguez-Uribeondo J."/>
            <person name="Russ C."/>
            <person name="Tyler B.M."/>
            <person name="van West P."/>
        </authorList>
    </citation>
    <scope>NUCLEOTIDE SEQUENCE [LARGE SCALE GENOMIC DNA]</scope>
    <source>
        <strain evidence="3 4">CBS 223.65</strain>
    </source>
</reference>
<dbReference type="STRING" id="695850.A0A067CUF2"/>
<dbReference type="EMBL" id="KK583201">
    <property type="protein sequence ID" value="KDO30422.1"/>
    <property type="molecule type" value="Genomic_DNA"/>
</dbReference>
<evidence type="ECO:0000313" key="3">
    <source>
        <dbReference type="EMBL" id="KDO30422.1"/>
    </source>
</evidence>
<dbReference type="Gene3D" id="1.10.239.10">
    <property type="entry name" value="Elicitin domain"/>
    <property type="match status" value="1"/>
</dbReference>
<dbReference type="InterPro" id="IPR036470">
    <property type="entry name" value="Elicitin_sf"/>
</dbReference>
<keyword evidence="4" id="KW-1185">Reference proteome</keyword>
<dbReference type="GeneID" id="24142516"/>
<feature type="chain" id="PRO_5001638893" description="Secreted protein" evidence="2">
    <location>
        <begin position="17"/>
        <end position="215"/>
    </location>
</feature>
<dbReference type="AlphaFoldDB" id="A0A067CUF2"/>
<evidence type="ECO:0000313" key="4">
    <source>
        <dbReference type="Proteomes" id="UP000030745"/>
    </source>
</evidence>